<evidence type="ECO:0000313" key="3">
    <source>
        <dbReference type="Proteomes" id="UP000829196"/>
    </source>
</evidence>
<accession>A0A8T3BU87</accession>
<dbReference type="AlphaFoldDB" id="A0A8T3BU87"/>
<proteinExistence type="predicted"/>
<protein>
    <recommendedName>
        <fullName evidence="1">Subtilisin-like protease fibronectin type-III domain-containing protein</fullName>
    </recommendedName>
</protein>
<organism evidence="2 3">
    <name type="scientific">Dendrobium nobile</name>
    <name type="common">Orchid</name>
    <dbReference type="NCBI Taxonomy" id="94219"/>
    <lineage>
        <taxon>Eukaryota</taxon>
        <taxon>Viridiplantae</taxon>
        <taxon>Streptophyta</taxon>
        <taxon>Embryophyta</taxon>
        <taxon>Tracheophyta</taxon>
        <taxon>Spermatophyta</taxon>
        <taxon>Magnoliopsida</taxon>
        <taxon>Liliopsida</taxon>
        <taxon>Asparagales</taxon>
        <taxon>Orchidaceae</taxon>
        <taxon>Epidendroideae</taxon>
        <taxon>Malaxideae</taxon>
        <taxon>Dendrobiinae</taxon>
        <taxon>Dendrobium</taxon>
    </lineage>
</organism>
<dbReference type="OrthoDB" id="4803627at2759"/>
<name>A0A8T3BU87_DENNO</name>
<dbReference type="SMR" id="A0A8T3BU87"/>
<sequence>MEQFMISTIPPFALRAQQGTSFQRIAINVGVSNSTYKAIVTAPSSLKINFESNSLSFEDLLEKKSFSFKIEVDAPKTTISAVLIWSDDTYNVRSPIVV</sequence>
<dbReference type="Pfam" id="PF17766">
    <property type="entry name" value="fn3_6"/>
    <property type="match status" value="1"/>
</dbReference>
<evidence type="ECO:0000313" key="2">
    <source>
        <dbReference type="EMBL" id="KAI0519093.1"/>
    </source>
</evidence>
<dbReference type="InterPro" id="IPR041469">
    <property type="entry name" value="Subtilisin-like_FN3"/>
</dbReference>
<dbReference type="Gene3D" id="2.60.40.2310">
    <property type="match status" value="1"/>
</dbReference>
<dbReference type="EMBL" id="JAGYWB010000006">
    <property type="protein sequence ID" value="KAI0519093.1"/>
    <property type="molecule type" value="Genomic_DNA"/>
</dbReference>
<comment type="caution">
    <text evidence="2">The sequence shown here is derived from an EMBL/GenBank/DDBJ whole genome shotgun (WGS) entry which is preliminary data.</text>
</comment>
<feature type="domain" description="Subtilisin-like protease fibronectin type-III" evidence="1">
    <location>
        <begin position="16"/>
        <end position="98"/>
    </location>
</feature>
<reference evidence="2" key="1">
    <citation type="journal article" date="2022" name="Front. Genet.">
        <title>Chromosome-Scale Assembly of the Dendrobium nobile Genome Provides Insights Into the Molecular Mechanism of the Biosynthesis of the Medicinal Active Ingredient of Dendrobium.</title>
        <authorList>
            <person name="Xu Q."/>
            <person name="Niu S.-C."/>
            <person name="Li K.-L."/>
            <person name="Zheng P.-J."/>
            <person name="Zhang X.-J."/>
            <person name="Jia Y."/>
            <person name="Liu Y."/>
            <person name="Niu Y.-X."/>
            <person name="Yu L.-H."/>
            <person name="Chen D.-F."/>
            <person name="Zhang G.-Q."/>
        </authorList>
    </citation>
    <scope>NUCLEOTIDE SEQUENCE</scope>
    <source>
        <tissue evidence="2">Leaf</tissue>
    </source>
</reference>
<keyword evidence="3" id="KW-1185">Reference proteome</keyword>
<gene>
    <name evidence="2" type="ORF">KFK09_006533</name>
</gene>
<evidence type="ECO:0000259" key="1">
    <source>
        <dbReference type="Pfam" id="PF17766"/>
    </source>
</evidence>
<dbReference type="Proteomes" id="UP000829196">
    <property type="component" value="Unassembled WGS sequence"/>
</dbReference>